<dbReference type="InterPro" id="IPR015495">
    <property type="entry name" value="Myb_TF_plants"/>
</dbReference>
<dbReference type="InterPro" id="IPR001005">
    <property type="entry name" value="SANT/Myb"/>
</dbReference>
<gene>
    <name evidence="10" type="ORF">Prudu_014981</name>
</gene>
<reference evidence="10" key="1">
    <citation type="journal article" date="2019" name="Science">
        <title>Mutation of a bHLH transcription factor allowed almond domestication.</title>
        <authorList>
            <person name="Sanchez-Perez R."/>
            <person name="Pavan S."/>
            <person name="Mazzeo R."/>
            <person name="Moldovan C."/>
            <person name="Aiese Cigliano R."/>
            <person name="Del Cueto J."/>
            <person name="Ricciardi F."/>
            <person name="Lotti C."/>
            <person name="Ricciardi L."/>
            <person name="Dicenta F."/>
            <person name="Lopez-Marques R.L."/>
            <person name="Lindberg Moller B."/>
        </authorList>
    </citation>
    <scope>NUCLEOTIDE SEQUENCE</scope>
</reference>
<protein>
    <submittedName>
        <fullName evidence="10">Myb domain protein 16</fullName>
    </submittedName>
</protein>
<feature type="domain" description="Myb-like" evidence="8">
    <location>
        <begin position="10"/>
        <end position="62"/>
    </location>
</feature>
<dbReference type="InterPro" id="IPR017930">
    <property type="entry name" value="Myb_dom"/>
</dbReference>
<organism evidence="10">
    <name type="scientific">Prunus dulcis</name>
    <name type="common">Almond</name>
    <name type="synonym">Amygdalus dulcis</name>
    <dbReference type="NCBI Taxonomy" id="3755"/>
    <lineage>
        <taxon>Eukaryota</taxon>
        <taxon>Viridiplantae</taxon>
        <taxon>Streptophyta</taxon>
        <taxon>Embryophyta</taxon>
        <taxon>Tracheophyta</taxon>
        <taxon>Spermatophyta</taxon>
        <taxon>Magnoliopsida</taxon>
        <taxon>eudicotyledons</taxon>
        <taxon>Gunneridae</taxon>
        <taxon>Pentapetalae</taxon>
        <taxon>rosids</taxon>
        <taxon>fabids</taxon>
        <taxon>Rosales</taxon>
        <taxon>Rosaceae</taxon>
        <taxon>Amygdaloideae</taxon>
        <taxon>Amygdaleae</taxon>
        <taxon>Prunus</taxon>
    </lineage>
</organism>
<accession>A0A4Y1RI34</accession>
<evidence type="ECO:0000259" key="8">
    <source>
        <dbReference type="PROSITE" id="PS50090"/>
    </source>
</evidence>
<dbReference type="GO" id="GO:1901957">
    <property type="term" value="P:regulation of cutin biosynthetic process"/>
    <property type="evidence" value="ECO:0007669"/>
    <property type="project" value="UniProtKB-ARBA"/>
</dbReference>
<evidence type="ECO:0000313" key="10">
    <source>
        <dbReference type="EMBL" id="BBH03971.1"/>
    </source>
</evidence>
<dbReference type="SUPFAM" id="SSF46689">
    <property type="entry name" value="Homeodomain-like"/>
    <property type="match status" value="1"/>
</dbReference>
<dbReference type="FunFam" id="1.10.10.60:FF:000001">
    <property type="entry name" value="MYB-related transcription factor"/>
    <property type="match status" value="1"/>
</dbReference>
<evidence type="ECO:0000256" key="7">
    <source>
        <dbReference type="ARBA" id="ARBA00023242"/>
    </source>
</evidence>
<evidence type="ECO:0000256" key="3">
    <source>
        <dbReference type="ARBA" id="ARBA00022737"/>
    </source>
</evidence>
<feature type="domain" description="Myb-like" evidence="8">
    <location>
        <begin position="63"/>
        <end position="113"/>
    </location>
</feature>
<dbReference type="GO" id="GO:0000902">
    <property type="term" value="P:cell morphogenesis"/>
    <property type="evidence" value="ECO:0007669"/>
    <property type="project" value="UniProtKB-ARBA"/>
</dbReference>
<dbReference type="Gene3D" id="1.10.10.60">
    <property type="entry name" value="Homeodomain-like"/>
    <property type="match status" value="2"/>
</dbReference>
<comment type="subcellular location">
    <subcellularLocation>
        <location evidence="1">Nucleus</location>
    </subcellularLocation>
</comment>
<keyword evidence="6" id="KW-0804">Transcription</keyword>
<dbReference type="InterPro" id="IPR009057">
    <property type="entry name" value="Homeodomain-like_sf"/>
</dbReference>
<keyword evidence="7" id="KW-0539">Nucleus</keyword>
<evidence type="ECO:0000259" key="9">
    <source>
        <dbReference type="PROSITE" id="PS51294"/>
    </source>
</evidence>
<name>A0A4Y1RI34_PRUDU</name>
<dbReference type="FunFam" id="1.10.10.60:FF:000099">
    <property type="entry name" value="MYB transcription factor"/>
    <property type="match status" value="1"/>
</dbReference>
<dbReference type="AlphaFoldDB" id="A0A4Y1RI34"/>
<evidence type="ECO:0000256" key="1">
    <source>
        <dbReference type="ARBA" id="ARBA00004123"/>
    </source>
</evidence>
<feature type="domain" description="HTH myb-type" evidence="9">
    <location>
        <begin position="63"/>
        <end position="117"/>
    </location>
</feature>
<keyword evidence="4" id="KW-0805">Transcription regulation</keyword>
<dbReference type="SMART" id="SM00717">
    <property type="entry name" value="SANT"/>
    <property type="match status" value="2"/>
</dbReference>
<evidence type="ECO:0000256" key="6">
    <source>
        <dbReference type="ARBA" id="ARBA00023163"/>
    </source>
</evidence>
<dbReference type="EMBL" id="AP019301">
    <property type="protein sequence ID" value="BBH03971.1"/>
    <property type="molecule type" value="Genomic_DNA"/>
</dbReference>
<keyword evidence="5" id="KW-0238">DNA-binding</keyword>
<keyword evidence="3" id="KW-0677">Repeat</keyword>
<dbReference type="PROSITE" id="PS50090">
    <property type="entry name" value="MYB_LIKE"/>
    <property type="match status" value="2"/>
</dbReference>
<evidence type="ECO:0000256" key="4">
    <source>
        <dbReference type="ARBA" id="ARBA00023015"/>
    </source>
</evidence>
<sequence>MGKSTCFAAASGIKRGPWTPEEDRKLLDFIQLHGHGSWSSLPQKAGLKRCGKSCRLRWRNYLRPDIKRGNFSLHEDQTIIQLHALLGNRWSAIAAHLPKRTDNEIKNYWNTHLKKRLAKIGFDPVTHKPKTAILGSANGDPKKLSNLSHIAQWESARLQAEARLSKESELHKSSAHQLLHDQTASLTHDHLHHQFAPLVPQCLDILRASAWESLISMSTKSSSSDADAPTNHINGGQNHVSFGYHHDVHEHGVNIISNFEGPTSDHQFSSMTECDDSRAMSSMTTGSLGLNELIGQYCGNECSELFEALQQYMGFEVEVGDAWTSLETIIVIYNDGHQIMTGIS</sequence>
<dbReference type="GO" id="GO:0005634">
    <property type="term" value="C:nucleus"/>
    <property type="evidence" value="ECO:0007669"/>
    <property type="project" value="UniProtKB-SubCell"/>
</dbReference>
<dbReference type="CDD" id="cd00167">
    <property type="entry name" value="SANT"/>
    <property type="match status" value="2"/>
</dbReference>
<keyword evidence="2" id="KW-0217">Developmental protein</keyword>
<dbReference type="GO" id="GO:0003677">
    <property type="term" value="F:DNA binding"/>
    <property type="evidence" value="ECO:0007669"/>
    <property type="project" value="UniProtKB-KW"/>
</dbReference>
<evidence type="ECO:0000256" key="2">
    <source>
        <dbReference type="ARBA" id="ARBA00022473"/>
    </source>
</evidence>
<dbReference type="Pfam" id="PF00249">
    <property type="entry name" value="Myb_DNA-binding"/>
    <property type="match status" value="2"/>
</dbReference>
<dbReference type="PROSITE" id="PS51294">
    <property type="entry name" value="HTH_MYB"/>
    <property type="match status" value="2"/>
</dbReference>
<proteinExistence type="predicted"/>
<evidence type="ECO:0000256" key="5">
    <source>
        <dbReference type="ARBA" id="ARBA00023125"/>
    </source>
</evidence>
<feature type="domain" description="HTH myb-type" evidence="9">
    <location>
        <begin position="10"/>
        <end position="62"/>
    </location>
</feature>
<dbReference type="PANTHER" id="PTHR10641">
    <property type="entry name" value="MYB FAMILY TRANSCRIPTION FACTOR"/>
    <property type="match status" value="1"/>
</dbReference>
<dbReference type="PANTHER" id="PTHR10641:SF1347">
    <property type="entry name" value="MYB TRANSCRIPTION FACTOR MIXTA-LIKE PROTEIN"/>
    <property type="match status" value="1"/>
</dbReference>